<evidence type="ECO:0000256" key="1">
    <source>
        <dbReference type="ARBA" id="ARBA00004123"/>
    </source>
</evidence>
<feature type="region of interest" description="Disordered" evidence="6">
    <location>
        <begin position="62"/>
        <end position="85"/>
    </location>
</feature>
<evidence type="ECO:0000256" key="5">
    <source>
        <dbReference type="ARBA" id="ARBA00023242"/>
    </source>
</evidence>
<evidence type="ECO:0000256" key="4">
    <source>
        <dbReference type="ARBA" id="ARBA00023163"/>
    </source>
</evidence>
<gene>
    <name evidence="7" type="ORF">VP01_1562g1</name>
</gene>
<feature type="region of interest" description="Disordered" evidence="6">
    <location>
        <begin position="472"/>
        <end position="520"/>
    </location>
</feature>
<dbReference type="AlphaFoldDB" id="A0A0L6VIK3"/>
<sequence>MMLLFSLFFVFNRTIPPPLSLSKSSHQNIPADDLMTARGNQFTIDSTTNSCRFQPYLNLSNNSNTSDNWPSDPSRGGPIFNTSNFRNTLPDDASLSSNELRSSCSSLASTASSQSSGYFPPTNTNPNTKLPFEDLSSSPATTESLYPPLAPPGFSQAAAYPPYAGPTQRPSLSGLPYPPSAFNPNAGSPPVASASSAYFHFDSVGAGRRHTVSAYASPIPIELNLVGNPEIDETLIKEEKRRRVRLRSSSFLSSSIQRFRDRTRERQREKQERLEYLERRTKQLESQLRACNRSDSMHDAATTGSQSISRGRSAEEHDLIERLQSENKTLRSSLKAATEEVGRTPKTMLFSLRACPIQVIFFLLFKQINRLQQLSGNQSPHSPLSMGQVYANTLAQLSPPASTDFAPGSSQTSSPAAEPSYFGQTARGASPSSDSASGHHLQQRLHPAAPGSAPAFSSHSEQLHQLASFNHLSHHHHHPLDSSSSPNEFWDTLPPSRKVPGWQPIHHNNNNNDILQSAQK</sequence>
<proteinExistence type="predicted"/>
<evidence type="ECO:0000256" key="6">
    <source>
        <dbReference type="SAM" id="MobiDB-lite"/>
    </source>
</evidence>
<organism evidence="7 8">
    <name type="scientific">Puccinia sorghi</name>
    <dbReference type="NCBI Taxonomy" id="27349"/>
    <lineage>
        <taxon>Eukaryota</taxon>
        <taxon>Fungi</taxon>
        <taxon>Dikarya</taxon>
        <taxon>Basidiomycota</taxon>
        <taxon>Pucciniomycotina</taxon>
        <taxon>Pucciniomycetes</taxon>
        <taxon>Pucciniales</taxon>
        <taxon>Pucciniaceae</taxon>
        <taxon>Puccinia</taxon>
    </lineage>
</organism>
<feature type="compositionally biased region" description="Low complexity" evidence="6">
    <location>
        <begin position="447"/>
        <end position="460"/>
    </location>
</feature>
<reference evidence="7 8" key="1">
    <citation type="submission" date="2015-08" db="EMBL/GenBank/DDBJ databases">
        <title>Next Generation Sequencing and Analysis of the Genome of Puccinia sorghi L Schw, the Causal Agent of Maize Common Rust.</title>
        <authorList>
            <person name="Rochi L."/>
            <person name="Burguener G."/>
            <person name="Darino M."/>
            <person name="Turjanski A."/>
            <person name="Kreff E."/>
            <person name="Dieguez M.J."/>
            <person name="Sacco F."/>
        </authorList>
    </citation>
    <scope>NUCLEOTIDE SEQUENCE [LARGE SCALE GENOMIC DNA]</scope>
    <source>
        <strain evidence="7 8">RO10H11247</strain>
    </source>
</reference>
<evidence type="ECO:0000256" key="2">
    <source>
        <dbReference type="ARBA" id="ARBA00023015"/>
    </source>
</evidence>
<keyword evidence="2" id="KW-0805">Transcription regulation</keyword>
<evidence type="ECO:0008006" key="9">
    <source>
        <dbReference type="Google" id="ProtNLM"/>
    </source>
</evidence>
<keyword evidence="8" id="KW-1185">Reference proteome</keyword>
<dbReference type="GO" id="GO:0001228">
    <property type="term" value="F:DNA-binding transcription activator activity, RNA polymerase II-specific"/>
    <property type="evidence" value="ECO:0007669"/>
    <property type="project" value="TreeGrafter"/>
</dbReference>
<evidence type="ECO:0000313" key="7">
    <source>
        <dbReference type="EMBL" id="KNZ60377.1"/>
    </source>
</evidence>
<feature type="compositionally biased region" description="Low complexity" evidence="6">
    <location>
        <begin position="110"/>
        <end position="128"/>
    </location>
</feature>
<dbReference type="VEuPathDB" id="FungiDB:VP01_1562g1"/>
<feature type="region of interest" description="Disordered" evidence="6">
    <location>
        <begin position="400"/>
        <end position="460"/>
    </location>
</feature>
<dbReference type="GO" id="GO:0000977">
    <property type="term" value="F:RNA polymerase II transcription regulatory region sequence-specific DNA binding"/>
    <property type="evidence" value="ECO:0007669"/>
    <property type="project" value="TreeGrafter"/>
</dbReference>
<dbReference type="GO" id="GO:0005634">
    <property type="term" value="C:nucleus"/>
    <property type="evidence" value="ECO:0007669"/>
    <property type="project" value="UniProtKB-SubCell"/>
</dbReference>
<evidence type="ECO:0000313" key="8">
    <source>
        <dbReference type="Proteomes" id="UP000037035"/>
    </source>
</evidence>
<accession>A0A0L6VIK3</accession>
<feature type="compositionally biased region" description="Polar residues" evidence="6">
    <location>
        <begin position="135"/>
        <end position="144"/>
    </location>
</feature>
<feature type="region of interest" description="Disordered" evidence="6">
    <location>
        <begin position="110"/>
        <end position="178"/>
    </location>
</feature>
<dbReference type="EMBL" id="LAVV01006252">
    <property type="protein sequence ID" value="KNZ60377.1"/>
    <property type="molecule type" value="Genomic_DNA"/>
</dbReference>
<dbReference type="Proteomes" id="UP000037035">
    <property type="component" value="Unassembled WGS sequence"/>
</dbReference>
<dbReference type="PANTHER" id="PTHR13044">
    <property type="entry name" value="ACTIVATING TRANSCRIPTION FACTOR ATF 4/5"/>
    <property type="match status" value="1"/>
</dbReference>
<keyword evidence="4" id="KW-0804">Transcription</keyword>
<name>A0A0L6VIK3_9BASI</name>
<keyword evidence="3" id="KW-0238">DNA-binding</keyword>
<comment type="caution">
    <text evidence="7">The sequence shown here is derived from an EMBL/GenBank/DDBJ whole genome shotgun (WGS) entry which is preliminary data.</text>
</comment>
<dbReference type="OrthoDB" id="2507507at2759"/>
<dbReference type="PANTHER" id="PTHR13044:SF14">
    <property type="entry name" value="CRYPTOCEPHAL, ISOFORM A"/>
    <property type="match status" value="1"/>
</dbReference>
<dbReference type="STRING" id="27349.A0A0L6VIK3"/>
<comment type="subcellular location">
    <subcellularLocation>
        <location evidence="1">Nucleus</location>
    </subcellularLocation>
</comment>
<feature type="region of interest" description="Disordered" evidence="6">
    <location>
        <begin position="290"/>
        <end position="316"/>
    </location>
</feature>
<protein>
    <recommendedName>
        <fullName evidence="9">BZIP domain-containing protein</fullName>
    </recommendedName>
</protein>
<keyword evidence="5" id="KW-0539">Nucleus</keyword>
<evidence type="ECO:0000256" key="3">
    <source>
        <dbReference type="ARBA" id="ARBA00023125"/>
    </source>
</evidence>
<feature type="compositionally biased region" description="Polar residues" evidence="6">
    <location>
        <begin position="506"/>
        <end position="520"/>
    </location>
</feature>